<evidence type="ECO:0000256" key="6">
    <source>
        <dbReference type="HAMAP-Rule" id="MF_03056"/>
    </source>
</evidence>
<dbReference type="SUPFAM" id="SSF50978">
    <property type="entry name" value="WD40 repeat-like"/>
    <property type="match status" value="1"/>
</dbReference>
<dbReference type="AlphaFoldDB" id="A0A814A665"/>
<evidence type="ECO:0000256" key="8">
    <source>
        <dbReference type="SAM" id="MobiDB-lite"/>
    </source>
</evidence>
<evidence type="ECO:0000256" key="1">
    <source>
        <dbReference type="ARBA" id="ARBA00004123"/>
    </source>
</evidence>
<dbReference type="GO" id="GO:0005829">
    <property type="term" value="C:cytosol"/>
    <property type="evidence" value="ECO:0007669"/>
    <property type="project" value="TreeGrafter"/>
</dbReference>
<comment type="function">
    <text evidence="6">Required for the formation of N(7)-methylguanine at position 46 (m7G46) in tRNA. In the complex, it is required to stabilize and induce conformational changes of the catalytic subunit.</text>
</comment>
<keyword evidence="2 6" id="KW-0853">WD repeat</keyword>
<keyword evidence="11" id="KW-1185">Reference proteome</keyword>
<comment type="subunit">
    <text evidence="6">Forms a heterodimer with the catalytic subunit.</text>
</comment>
<comment type="pathway">
    <text evidence="6">tRNA modification; N(7)-methylguanine-tRNA biosynthesis.</text>
</comment>
<dbReference type="Proteomes" id="UP000663828">
    <property type="component" value="Unassembled WGS sequence"/>
</dbReference>
<dbReference type="Proteomes" id="UP000663852">
    <property type="component" value="Unassembled WGS sequence"/>
</dbReference>
<dbReference type="Pfam" id="PF00400">
    <property type="entry name" value="WD40"/>
    <property type="match status" value="1"/>
</dbReference>
<dbReference type="EMBL" id="CAJNOJ010000035">
    <property type="protein sequence ID" value="CAF0909615.1"/>
    <property type="molecule type" value="Genomic_DNA"/>
</dbReference>
<dbReference type="SMART" id="SM00320">
    <property type="entry name" value="WD40"/>
    <property type="match status" value="2"/>
</dbReference>
<dbReference type="InterPro" id="IPR028884">
    <property type="entry name" value="Trm82"/>
</dbReference>
<dbReference type="SUPFAM" id="SSF117289">
    <property type="entry name" value="Nucleoporin domain"/>
    <property type="match status" value="1"/>
</dbReference>
<evidence type="ECO:0000313" key="11">
    <source>
        <dbReference type="Proteomes" id="UP000663828"/>
    </source>
</evidence>
<dbReference type="GO" id="GO:0005634">
    <property type="term" value="C:nucleus"/>
    <property type="evidence" value="ECO:0007669"/>
    <property type="project" value="UniProtKB-SubCell"/>
</dbReference>
<comment type="caution">
    <text evidence="9">The sequence shown here is derived from an EMBL/GenBank/DDBJ whole genome shotgun (WGS) entry which is preliminary data.</text>
</comment>
<dbReference type="GO" id="GO:0106004">
    <property type="term" value="P:tRNA (guanine-N7)-methylation"/>
    <property type="evidence" value="ECO:0007669"/>
    <property type="project" value="UniProtKB-UniRule"/>
</dbReference>
<accession>A0A814A665</accession>
<dbReference type="HAMAP" id="MF_03056">
    <property type="entry name" value="TRM82"/>
    <property type="match status" value="1"/>
</dbReference>
<dbReference type="GO" id="GO:0043527">
    <property type="term" value="C:tRNA methyltransferase complex"/>
    <property type="evidence" value="ECO:0007669"/>
    <property type="project" value="TreeGrafter"/>
</dbReference>
<name>A0A814A665_ADIRI</name>
<evidence type="ECO:0000256" key="2">
    <source>
        <dbReference type="ARBA" id="ARBA00022574"/>
    </source>
</evidence>
<comment type="subcellular location">
    <subcellularLocation>
        <location evidence="1 6">Nucleus</location>
    </subcellularLocation>
</comment>
<evidence type="ECO:0000313" key="9">
    <source>
        <dbReference type="EMBL" id="CAF0909615.1"/>
    </source>
</evidence>
<evidence type="ECO:0000256" key="3">
    <source>
        <dbReference type="ARBA" id="ARBA00022694"/>
    </source>
</evidence>
<dbReference type="PANTHER" id="PTHR16288:SF0">
    <property type="entry name" value="TRNA (GUANINE-N(7)-)-METHYLTRANSFERASE NON-CATALYTIC SUBUNIT WDR4"/>
    <property type="match status" value="1"/>
</dbReference>
<dbReference type="EMBL" id="CAJNOR010005028">
    <property type="protein sequence ID" value="CAF1541071.1"/>
    <property type="molecule type" value="Genomic_DNA"/>
</dbReference>
<proteinExistence type="inferred from homology"/>
<protein>
    <recommendedName>
        <fullName evidence="6">tRNA (guanine-N(7)-)-methyltransferase non-catalytic subunit</fullName>
    </recommendedName>
    <alternativeName>
        <fullName evidence="6">WD repeat-containing protein 4 homolog</fullName>
    </alternativeName>
</protein>
<dbReference type="PROSITE" id="PS50082">
    <property type="entry name" value="WD_REPEATS_2"/>
    <property type="match status" value="1"/>
</dbReference>
<keyword evidence="4 6" id="KW-0677">Repeat</keyword>
<evidence type="ECO:0000256" key="4">
    <source>
        <dbReference type="ARBA" id="ARBA00022737"/>
    </source>
</evidence>
<dbReference type="Gene3D" id="2.130.10.10">
    <property type="entry name" value="YVTN repeat-like/Quinoprotein amine dehydrogenase"/>
    <property type="match status" value="1"/>
</dbReference>
<evidence type="ECO:0000256" key="5">
    <source>
        <dbReference type="ARBA" id="ARBA00023242"/>
    </source>
</evidence>
<dbReference type="InterPro" id="IPR001680">
    <property type="entry name" value="WD40_rpt"/>
</dbReference>
<keyword evidence="3 6" id="KW-0819">tRNA processing</keyword>
<feature type="repeat" description="WD" evidence="7">
    <location>
        <begin position="191"/>
        <end position="221"/>
    </location>
</feature>
<evidence type="ECO:0000313" key="10">
    <source>
        <dbReference type="EMBL" id="CAF1541071.1"/>
    </source>
</evidence>
<dbReference type="OrthoDB" id="371245at2759"/>
<feature type="region of interest" description="Disordered" evidence="8">
    <location>
        <begin position="389"/>
        <end position="425"/>
    </location>
</feature>
<keyword evidence="5 6" id="KW-0539">Nucleus</keyword>
<dbReference type="InterPro" id="IPR036322">
    <property type="entry name" value="WD40_repeat_dom_sf"/>
</dbReference>
<sequence>MSELAISSTKWLAISLRNGAGIVFNLNDTKQWQYLQPDVANIQSQQKTNDDDDENTSDLNRNLIKFTPDGQKLVINGQNKQIYIYVPSDDKNTYWQLQRIITVIKRASALDLTNDFLLIADKSGDVYQTDLLTTNNVTLTGENCLMGHLSMLLDIAFVRTDDEQEYILTADRDEKIRLSHYPNAYNIEGYCLGHTEFVSHVKLIDSNRILSASGDGTLRLWYLPDCIQLNVFDSKILTSSAKQIFYGQSSSSEDQSSSSINHSIWKMDVASASDVFLAFSIYADRAHSIYLTTLANLEKASNEQRKLTFNSKYGTIIDYCFSSNDLYILFDSHNLLTVNILSVLSCDKSEYVQDDDSSISTVLATKGFHLMNNINSLEVIFKQLFKTRGDPGDSSYHKRKNQRLEEQEEKRRKKQEKQSTTNENV</sequence>
<dbReference type="InterPro" id="IPR015943">
    <property type="entry name" value="WD40/YVTN_repeat-like_dom_sf"/>
</dbReference>
<gene>
    <name evidence="9" type="ORF">EDS130_LOCUS10204</name>
    <name evidence="10" type="ORF">XAT740_LOCUS42184</name>
</gene>
<comment type="similarity">
    <text evidence="6">Belongs to the WD repeat TRM82 family.</text>
</comment>
<evidence type="ECO:0000313" key="12">
    <source>
        <dbReference type="Proteomes" id="UP000663852"/>
    </source>
</evidence>
<dbReference type="PANTHER" id="PTHR16288">
    <property type="entry name" value="WD40 REPEAT PROTEIN 4"/>
    <property type="match status" value="1"/>
</dbReference>
<evidence type="ECO:0000256" key="7">
    <source>
        <dbReference type="PROSITE-ProRule" id="PRU00221"/>
    </source>
</evidence>
<reference evidence="9" key="1">
    <citation type="submission" date="2021-02" db="EMBL/GenBank/DDBJ databases">
        <authorList>
            <person name="Nowell W R."/>
        </authorList>
    </citation>
    <scope>NUCLEOTIDE SEQUENCE</scope>
</reference>
<organism evidence="9 12">
    <name type="scientific">Adineta ricciae</name>
    <name type="common">Rotifer</name>
    <dbReference type="NCBI Taxonomy" id="249248"/>
    <lineage>
        <taxon>Eukaryota</taxon>
        <taxon>Metazoa</taxon>
        <taxon>Spiralia</taxon>
        <taxon>Gnathifera</taxon>
        <taxon>Rotifera</taxon>
        <taxon>Eurotatoria</taxon>
        <taxon>Bdelloidea</taxon>
        <taxon>Adinetida</taxon>
        <taxon>Adinetidae</taxon>
        <taxon>Adineta</taxon>
    </lineage>
</organism>
<dbReference type="UniPathway" id="UPA00989"/>